<accession>A0ABT2PRM6</accession>
<sequence>MSKVNRQTMELVVAVVIAVFALFIILGSLQLDTGWSSTGPQSGYFPLRLGILLGLIALGLLVQSLLARKPDIFADAQQLKRSFSVFAPSVVFVLAMQWVGAYVAGALYLIYMARVHGPFPIVKSVAIGVIAMAVFFGVFELWFQVPLPKGPIEQSLGYI</sequence>
<dbReference type="EMBL" id="JAODYH010000007">
    <property type="protein sequence ID" value="MCT9811867.1"/>
    <property type="molecule type" value="Genomic_DNA"/>
</dbReference>
<keyword evidence="1" id="KW-1133">Transmembrane helix</keyword>
<reference evidence="3 4" key="1">
    <citation type="submission" date="2022-09" db="EMBL/GenBank/DDBJ databases">
        <title>Draft genome of isolate Be4.</title>
        <authorList>
            <person name="Sanchez-Castro I."/>
            <person name="Martinez-Rodriguez P."/>
            <person name="Descostes M."/>
            <person name="Merroun M."/>
        </authorList>
    </citation>
    <scope>NUCLEOTIDE SEQUENCE [LARGE SCALE GENOMIC DNA]</scope>
    <source>
        <strain evidence="3 4">Be4</strain>
    </source>
</reference>
<name>A0ABT2PRM6_9BURK</name>
<feature type="transmembrane region" description="Helical" evidence="1">
    <location>
        <begin position="43"/>
        <end position="62"/>
    </location>
</feature>
<gene>
    <name evidence="3" type="ORF">N0K08_14575</name>
</gene>
<feature type="transmembrane region" description="Helical" evidence="1">
    <location>
        <begin position="12"/>
        <end position="31"/>
    </location>
</feature>
<keyword evidence="4" id="KW-1185">Reference proteome</keyword>
<evidence type="ECO:0000256" key="1">
    <source>
        <dbReference type="SAM" id="Phobius"/>
    </source>
</evidence>
<dbReference type="RefSeq" id="WP_261501117.1">
    <property type="nucleotide sequence ID" value="NZ_JAODYH010000007.1"/>
</dbReference>
<organism evidence="3 4">
    <name type="scientific">Acidovorax bellezanensis</name>
    <dbReference type="NCBI Taxonomy" id="2976702"/>
    <lineage>
        <taxon>Bacteria</taxon>
        <taxon>Pseudomonadati</taxon>
        <taxon>Pseudomonadota</taxon>
        <taxon>Betaproteobacteria</taxon>
        <taxon>Burkholderiales</taxon>
        <taxon>Comamonadaceae</taxon>
        <taxon>Acidovorax</taxon>
    </lineage>
</organism>
<keyword evidence="1" id="KW-0472">Membrane</keyword>
<protein>
    <submittedName>
        <fullName evidence="3">Tripartite tricarboxylate transporter TctB family protein</fullName>
    </submittedName>
</protein>
<dbReference type="InterPro" id="IPR009936">
    <property type="entry name" value="DUF1468"/>
</dbReference>
<evidence type="ECO:0000313" key="3">
    <source>
        <dbReference type="EMBL" id="MCT9811867.1"/>
    </source>
</evidence>
<dbReference type="Proteomes" id="UP001525968">
    <property type="component" value="Unassembled WGS sequence"/>
</dbReference>
<feature type="domain" description="DUF1468" evidence="2">
    <location>
        <begin position="12"/>
        <end position="148"/>
    </location>
</feature>
<proteinExistence type="predicted"/>
<feature type="transmembrane region" description="Helical" evidence="1">
    <location>
        <begin position="121"/>
        <end position="143"/>
    </location>
</feature>
<evidence type="ECO:0000313" key="4">
    <source>
        <dbReference type="Proteomes" id="UP001525968"/>
    </source>
</evidence>
<evidence type="ECO:0000259" key="2">
    <source>
        <dbReference type="Pfam" id="PF07331"/>
    </source>
</evidence>
<keyword evidence="1" id="KW-0812">Transmembrane</keyword>
<comment type="caution">
    <text evidence="3">The sequence shown here is derived from an EMBL/GenBank/DDBJ whole genome shotgun (WGS) entry which is preliminary data.</text>
</comment>
<dbReference type="Pfam" id="PF07331">
    <property type="entry name" value="TctB"/>
    <property type="match status" value="1"/>
</dbReference>
<feature type="transmembrane region" description="Helical" evidence="1">
    <location>
        <begin position="83"/>
        <end position="109"/>
    </location>
</feature>